<dbReference type="EMBL" id="MNUU01000031">
    <property type="protein sequence ID" value="OIO07841.1"/>
    <property type="molecule type" value="Genomic_DNA"/>
</dbReference>
<reference evidence="9 10" key="1">
    <citation type="journal article" date="2016" name="Environ. Microbiol.">
        <title>Genomic resolution of a cold subsurface aquifer community provides metabolic insights for novel microbes adapted to high CO concentrations.</title>
        <authorList>
            <person name="Probst A.J."/>
            <person name="Castelle C.J."/>
            <person name="Singh A."/>
            <person name="Brown C.T."/>
            <person name="Anantharaman K."/>
            <person name="Sharon I."/>
            <person name="Hug L.A."/>
            <person name="Burstein D."/>
            <person name="Emerson J.B."/>
            <person name="Thomas B.C."/>
            <person name="Banfield J.F."/>
        </authorList>
    </citation>
    <scope>NUCLEOTIDE SEQUENCE [LARGE SCALE GENOMIC DNA]</scope>
    <source>
        <strain evidence="9">CG1_02_37_44</strain>
    </source>
</reference>
<protein>
    <recommendedName>
        <fullName evidence="7">Orotidine-5'-phosphate decarboxylase</fullName>
        <ecNumber evidence="7">4.1.1.23</ecNumber>
    </recommendedName>
</protein>
<dbReference type="NCBIfam" id="TIGR02127">
    <property type="entry name" value="pyrF_sub2"/>
    <property type="match status" value="1"/>
</dbReference>
<dbReference type="STRING" id="1805146.AUJ27_01730"/>
<evidence type="ECO:0000259" key="8">
    <source>
        <dbReference type="Pfam" id="PF00215"/>
    </source>
</evidence>
<dbReference type="AlphaFoldDB" id="A0A1J4T8Z9"/>
<gene>
    <name evidence="9" type="ORF">AUJ27_01730</name>
</gene>
<comment type="catalytic activity">
    <reaction evidence="6">
        <text>orotidine 5'-phosphate + H(+) = UMP + CO2</text>
        <dbReference type="Rhea" id="RHEA:11596"/>
        <dbReference type="ChEBI" id="CHEBI:15378"/>
        <dbReference type="ChEBI" id="CHEBI:16526"/>
        <dbReference type="ChEBI" id="CHEBI:57538"/>
        <dbReference type="ChEBI" id="CHEBI:57865"/>
        <dbReference type="EC" id="4.1.1.23"/>
    </reaction>
</comment>
<feature type="domain" description="Orotidine 5'-phosphate decarboxylase" evidence="8">
    <location>
        <begin position="3"/>
        <end position="206"/>
    </location>
</feature>
<dbReference type="InterPro" id="IPR001754">
    <property type="entry name" value="OMPdeCOase_dom"/>
</dbReference>
<evidence type="ECO:0000256" key="5">
    <source>
        <dbReference type="ARBA" id="ARBA00023239"/>
    </source>
</evidence>
<dbReference type="GO" id="GO:0006207">
    <property type="term" value="P:'de novo' pyrimidine nucleobase biosynthetic process"/>
    <property type="evidence" value="ECO:0007669"/>
    <property type="project" value="InterPro"/>
</dbReference>
<keyword evidence="3" id="KW-0210">Decarboxylase</keyword>
<comment type="caution">
    <text evidence="9">The sequence shown here is derived from an EMBL/GenBank/DDBJ whole genome shotgun (WGS) entry which is preliminary data.</text>
</comment>
<evidence type="ECO:0000256" key="2">
    <source>
        <dbReference type="ARBA" id="ARBA00008847"/>
    </source>
</evidence>
<dbReference type="PANTHER" id="PTHR43375:SF1">
    <property type="entry name" value="OROTIDINE 5'-PHOSPHATE DECARBOXYLASE"/>
    <property type="match status" value="1"/>
</dbReference>
<keyword evidence="4" id="KW-0665">Pyrimidine biosynthesis</keyword>
<dbReference type="InterPro" id="IPR013785">
    <property type="entry name" value="Aldolase_TIM"/>
</dbReference>
<evidence type="ECO:0000256" key="4">
    <source>
        <dbReference type="ARBA" id="ARBA00022975"/>
    </source>
</evidence>
<keyword evidence="5" id="KW-0456">Lyase</keyword>
<dbReference type="PANTHER" id="PTHR43375">
    <property type="entry name" value="OROTIDINE 5'-PHOSPHATE DECARBOXYLASE"/>
    <property type="match status" value="1"/>
</dbReference>
<dbReference type="InterPro" id="IPR011995">
    <property type="entry name" value="OMPdecase_type-2"/>
</dbReference>
<comment type="similarity">
    <text evidence="2">Belongs to the OMP decarboxylase family. Type 2 subfamily.</text>
</comment>
<evidence type="ECO:0000256" key="7">
    <source>
        <dbReference type="NCBIfam" id="TIGR02127"/>
    </source>
</evidence>
<dbReference type="Pfam" id="PF00215">
    <property type="entry name" value="OMPdecase"/>
    <property type="match status" value="1"/>
</dbReference>
<comment type="pathway">
    <text evidence="1">Pyrimidine metabolism; UMP biosynthesis via de novo pathway; UMP from orotate: step 2/2.</text>
</comment>
<evidence type="ECO:0000256" key="3">
    <source>
        <dbReference type="ARBA" id="ARBA00022793"/>
    </source>
</evidence>
<evidence type="ECO:0000313" key="9">
    <source>
        <dbReference type="EMBL" id="OIO07841.1"/>
    </source>
</evidence>
<organism evidence="9 10">
    <name type="scientific">Candidatus Falkowbacteria bacterium CG1_02_37_44</name>
    <dbReference type="NCBI Taxonomy" id="1805146"/>
    <lineage>
        <taxon>Bacteria</taxon>
        <taxon>Candidatus Falkowiibacteriota</taxon>
    </lineage>
</organism>
<dbReference type="EC" id="4.1.1.23" evidence="7"/>
<accession>A0A1J4T8Z9</accession>
<dbReference type="SUPFAM" id="SSF51366">
    <property type="entry name" value="Ribulose-phoshate binding barrel"/>
    <property type="match status" value="1"/>
</dbReference>
<evidence type="ECO:0000256" key="6">
    <source>
        <dbReference type="ARBA" id="ARBA00049157"/>
    </source>
</evidence>
<dbReference type="Gene3D" id="3.20.20.70">
    <property type="entry name" value="Aldolase class I"/>
    <property type="match status" value="1"/>
</dbReference>
<dbReference type="UniPathway" id="UPA00070">
    <property type="reaction ID" value="UER00120"/>
</dbReference>
<dbReference type="Proteomes" id="UP000183192">
    <property type="component" value="Unassembled WGS sequence"/>
</dbReference>
<proteinExistence type="inferred from homology"/>
<dbReference type="InterPro" id="IPR011060">
    <property type="entry name" value="RibuloseP-bd_barrel"/>
</dbReference>
<name>A0A1J4T8Z9_9BACT</name>
<dbReference type="GO" id="GO:0004590">
    <property type="term" value="F:orotidine-5'-phosphate decarboxylase activity"/>
    <property type="evidence" value="ECO:0007669"/>
    <property type="project" value="UniProtKB-UniRule"/>
</dbReference>
<sequence length="272" mass="29699">MAIINATINEAACYKPQMAFYEKYGSSGIEAFELTVKYLHSLGELVIEDAKREDGGDTADAYADGHMGEVEVVGKNGEIEMMTSPYNVDSITVTPWICDPNFSSFLRVANDHGKGFFVVDLTSFKPNSFLQNMIDQKSGMPAWQVLAKYVEQIGKPLVGVHGYSSVGVVLGATQGSNDAEIMKEIIPKAIKLIPGFGYQGGGADDAVVCFNEDGFGGIVNNSRVTNYAWHKKFKSEFQCDPKYFANAAAQEAKRAREALNMAVLKKNGFLPF</sequence>
<dbReference type="GO" id="GO:0044205">
    <property type="term" value="P:'de novo' UMP biosynthetic process"/>
    <property type="evidence" value="ECO:0007669"/>
    <property type="project" value="UniProtKB-UniPathway"/>
</dbReference>
<evidence type="ECO:0000313" key="10">
    <source>
        <dbReference type="Proteomes" id="UP000183192"/>
    </source>
</evidence>
<evidence type="ECO:0000256" key="1">
    <source>
        <dbReference type="ARBA" id="ARBA00004861"/>
    </source>
</evidence>